<dbReference type="HOGENOM" id="CLU_2942695_0_0_1"/>
<name>A0A0C9Z9F5_9AGAM</name>
<dbReference type="Proteomes" id="UP000054018">
    <property type="component" value="Unassembled WGS sequence"/>
</dbReference>
<gene>
    <name evidence="1" type="ORF">PISMIDRAFT_680055</name>
</gene>
<dbReference type="EMBL" id="KN833737">
    <property type="protein sequence ID" value="KIK22639.1"/>
    <property type="molecule type" value="Genomic_DNA"/>
</dbReference>
<proteinExistence type="predicted"/>
<reference evidence="1 2" key="1">
    <citation type="submission" date="2014-04" db="EMBL/GenBank/DDBJ databases">
        <authorList>
            <consortium name="DOE Joint Genome Institute"/>
            <person name="Kuo A."/>
            <person name="Kohler A."/>
            <person name="Costa M.D."/>
            <person name="Nagy L.G."/>
            <person name="Floudas D."/>
            <person name="Copeland A."/>
            <person name="Barry K.W."/>
            <person name="Cichocki N."/>
            <person name="Veneault-Fourrey C."/>
            <person name="LaButti K."/>
            <person name="Lindquist E.A."/>
            <person name="Lipzen A."/>
            <person name="Lundell T."/>
            <person name="Morin E."/>
            <person name="Murat C."/>
            <person name="Sun H."/>
            <person name="Tunlid A."/>
            <person name="Henrissat B."/>
            <person name="Grigoriev I.V."/>
            <person name="Hibbett D.S."/>
            <person name="Martin F."/>
            <person name="Nordberg H.P."/>
            <person name="Cantor M.N."/>
            <person name="Hua S.X."/>
        </authorList>
    </citation>
    <scope>NUCLEOTIDE SEQUENCE [LARGE SCALE GENOMIC DNA]</scope>
    <source>
        <strain evidence="1 2">441</strain>
    </source>
</reference>
<dbReference type="AlphaFoldDB" id="A0A0C9Z9F5"/>
<evidence type="ECO:0000313" key="2">
    <source>
        <dbReference type="Proteomes" id="UP000054018"/>
    </source>
</evidence>
<evidence type="ECO:0000313" key="1">
    <source>
        <dbReference type="EMBL" id="KIK22639.1"/>
    </source>
</evidence>
<keyword evidence="2" id="KW-1185">Reference proteome</keyword>
<organism evidence="1 2">
    <name type="scientific">Pisolithus microcarpus 441</name>
    <dbReference type="NCBI Taxonomy" id="765257"/>
    <lineage>
        <taxon>Eukaryota</taxon>
        <taxon>Fungi</taxon>
        <taxon>Dikarya</taxon>
        <taxon>Basidiomycota</taxon>
        <taxon>Agaricomycotina</taxon>
        <taxon>Agaricomycetes</taxon>
        <taxon>Agaricomycetidae</taxon>
        <taxon>Boletales</taxon>
        <taxon>Sclerodermatineae</taxon>
        <taxon>Pisolithaceae</taxon>
        <taxon>Pisolithus</taxon>
    </lineage>
</organism>
<sequence length="60" mass="6543">MPLQLALISSASITLPTYTTDSYHPSSQIDTRHRHSRSLNVVYRGPTACLFSTKPGCAPP</sequence>
<accession>A0A0C9Z9F5</accession>
<reference evidence="2" key="2">
    <citation type="submission" date="2015-01" db="EMBL/GenBank/DDBJ databases">
        <title>Evolutionary Origins and Diversification of the Mycorrhizal Mutualists.</title>
        <authorList>
            <consortium name="DOE Joint Genome Institute"/>
            <consortium name="Mycorrhizal Genomics Consortium"/>
            <person name="Kohler A."/>
            <person name="Kuo A."/>
            <person name="Nagy L.G."/>
            <person name="Floudas D."/>
            <person name="Copeland A."/>
            <person name="Barry K.W."/>
            <person name="Cichocki N."/>
            <person name="Veneault-Fourrey C."/>
            <person name="LaButti K."/>
            <person name="Lindquist E.A."/>
            <person name="Lipzen A."/>
            <person name="Lundell T."/>
            <person name="Morin E."/>
            <person name="Murat C."/>
            <person name="Riley R."/>
            <person name="Ohm R."/>
            <person name="Sun H."/>
            <person name="Tunlid A."/>
            <person name="Henrissat B."/>
            <person name="Grigoriev I.V."/>
            <person name="Hibbett D.S."/>
            <person name="Martin F."/>
        </authorList>
    </citation>
    <scope>NUCLEOTIDE SEQUENCE [LARGE SCALE GENOMIC DNA]</scope>
    <source>
        <strain evidence="2">441</strain>
    </source>
</reference>
<protein>
    <submittedName>
        <fullName evidence="1">Uncharacterized protein</fullName>
    </submittedName>
</protein>